<feature type="compositionally biased region" description="Acidic residues" evidence="1">
    <location>
        <begin position="131"/>
        <end position="156"/>
    </location>
</feature>
<feature type="region of interest" description="Disordered" evidence="1">
    <location>
        <begin position="117"/>
        <end position="161"/>
    </location>
</feature>
<protein>
    <submittedName>
        <fullName evidence="2">Uncharacterized protein</fullName>
    </submittedName>
</protein>
<comment type="caution">
    <text evidence="2">The sequence shown here is derived from an EMBL/GenBank/DDBJ whole genome shotgun (WGS) entry which is preliminary data.</text>
</comment>
<evidence type="ECO:0000256" key="1">
    <source>
        <dbReference type="SAM" id="MobiDB-lite"/>
    </source>
</evidence>
<dbReference type="EMBL" id="JAWRVE010000055">
    <property type="protein sequence ID" value="KAL1866461.1"/>
    <property type="molecule type" value="Genomic_DNA"/>
</dbReference>
<sequence length="232" mass="27193">MSSNWPKQMLTESECEREMHRAAILKELRSIKEKAASEAAARNWRHAEHPRTDPIIEQEVNRRRSLEDSERQAAGQRERRPRRLEADLEEIEFVEARSRFRRRRDRLRTRWVPTSDTAVKPTIHPEVHESDADDEYEPVESDGEDEYEPDGQDELDSSGSGTRWVSQKYLNETGLCGWGMYVKVYRDQTTDALYFLDNVCEHVWLTDENGDCVLAQEQRYSTPEAVDYVDDV</sequence>
<evidence type="ECO:0000313" key="3">
    <source>
        <dbReference type="Proteomes" id="UP001583177"/>
    </source>
</evidence>
<organism evidence="2 3">
    <name type="scientific">Diaporthe australafricana</name>
    <dbReference type="NCBI Taxonomy" id="127596"/>
    <lineage>
        <taxon>Eukaryota</taxon>
        <taxon>Fungi</taxon>
        <taxon>Dikarya</taxon>
        <taxon>Ascomycota</taxon>
        <taxon>Pezizomycotina</taxon>
        <taxon>Sordariomycetes</taxon>
        <taxon>Sordariomycetidae</taxon>
        <taxon>Diaporthales</taxon>
        <taxon>Diaporthaceae</taxon>
        <taxon>Diaporthe</taxon>
    </lineage>
</organism>
<accession>A0ABR3WS11</accession>
<feature type="region of interest" description="Disordered" evidence="1">
    <location>
        <begin position="35"/>
        <end position="82"/>
    </location>
</feature>
<keyword evidence="3" id="KW-1185">Reference proteome</keyword>
<gene>
    <name evidence="2" type="ORF">Daus18300_006696</name>
</gene>
<reference evidence="2 3" key="1">
    <citation type="journal article" date="2024" name="IMA Fungus">
        <title>IMA Genome - F19 : A genome assembly and annotation guide to empower mycologists, including annotated draft genome sequences of Ceratocystis pirilliformis, Diaporthe australafricana, Fusarium ophioides, Paecilomyces lecythidis, and Sporothrix stenoceras.</title>
        <authorList>
            <person name="Aylward J."/>
            <person name="Wilson A.M."/>
            <person name="Visagie C.M."/>
            <person name="Spraker J."/>
            <person name="Barnes I."/>
            <person name="Buitendag C."/>
            <person name="Ceriani C."/>
            <person name="Del Mar Angel L."/>
            <person name="du Plessis D."/>
            <person name="Fuchs T."/>
            <person name="Gasser K."/>
            <person name="Kramer D."/>
            <person name="Li W."/>
            <person name="Munsamy K."/>
            <person name="Piso A."/>
            <person name="Price J.L."/>
            <person name="Sonnekus B."/>
            <person name="Thomas C."/>
            <person name="van der Nest A."/>
            <person name="van Dijk A."/>
            <person name="van Heerden A."/>
            <person name="van Vuuren N."/>
            <person name="Yilmaz N."/>
            <person name="Duong T.A."/>
            <person name="van der Merwe N.A."/>
            <person name="Wingfield M.J."/>
            <person name="Wingfield B.D."/>
        </authorList>
    </citation>
    <scope>NUCLEOTIDE SEQUENCE [LARGE SCALE GENOMIC DNA]</scope>
    <source>
        <strain evidence="2 3">CMW 18300</strain>
    </source>
</reference>
<feature type="compositionally biased region" description="Basic and acidic residues" evidence="1">
    <location>
        <begin position="45"/>
        <end position="71"/>
    </location>
</feature>
<name>A0ABR3WS11_9PEZI</name>
<proteinExistence type="predicted"/>
<dbReference type="Proteomes" id="UP001583177">
    <property type="component" value="Unassembled WGS sequence"/>
</dbReference>
<evidence type="ECO:0000313" key="2">
    <source>
        <dbReference type="EMBL" id="KAL1866461.1"/>
    </source>
</evidence>